<dbReference type="EMBL" id="JAGRRH010000020">
    <property type="protein sequence ID" value="KAG7348220.1"/>
    <property type="molecule type" value="Genomic_DNA"/>
</dbReference>
<evidence type="ECO:0000256" key="1">
    <source>
        <dbReference type="SAM" id="MobiDB-lite"/>
    </source>
</evidence>
<sequence length="180" mass="20426">MTEKKKNRPPKGFAQLPDWWLEVTPHNTLDIEQDAKKRDNDYQEAIKYAELAAKADWEQQFGHLELTDDGNLIDKNTGEAVEEGDSTGYTRNEKGEWMKDGKPIFGREFKAGEGSYDPSKFAAGVDRNSTELKAVGAEYGHKDNQWKKPDWMQVKLKKTEKHAWLGADGEGPAQEEPAEE</sequence>
<reference evidence="2" key="2">
    <citation type="submission" date="2021-04" db="EMBL/GenBank/DDBJ databases">
        <authorList>
            <person name="Podell S."/>
        </authorList>
    </citation>
    <scope>NUCLEOTIDE SEQUENCE</scope>
    <source>
        <strain evidence="2">Hildebrandi</strain>
    </source>
</reference>
<organism evidence="2 3">
    <name type="scientific">Nitzschia inconspicua</name>
    <dbReference type="NCBI Taxonomy" id="303405"/>
    <lineage>
        <taxon>Eukaryota</taxon>
        <taxon>Sar</taxon>
        <taxon>Stramenopiles</taxon>
        <taxon>Ochrophyta</taxon>
        <taxon>Bacillariophyta</taxon>
        <taxon>Bacillariophyceae</taxon>
        <taxon>Bacillariophycidae</taxon>
        <taxon>Bacillariales</taxon>
        <taxon>Bacillariaceae</taxon>
        <taxon>Nitzschia</taxon>
    </lineage>
</organism>
<evidence type="ECO:0000313" key="3">
    <source>
        <dbReference type="Proteomes" id="UP000693970"/>
    </source>
</evidence>
<proteinExistence type="predicted"/>
<dbReference type="Proteomes" id="UP000693970">
    <property type="component" value="Unassembled WGS sequence"/>
</dbReference>
<protein>
    <submittedName>
        <fullName evidence="2">Uncharacterized protein</fullName>
    </submittedName>
</protein>
<gene>
    <name evidence="2" type="ORF">IV203_016925</name>
</gene>
<dbReference type="OrthoDB" id="43092at2759"/>
<keyword evidence="3" id="KW-1185">Reference proteome</keyword>
<accession>A0A9K3PI78</accession>
<comment type="caution">
    <text evidence="2">The sequence shown here is derived from an EMBL/GenBank/DDBJ whole genome shotgun (WGS) entry which is preliminary data.</text>
</comment>
<name>A0A9K3PI78_9STRA</name>
<evidence type="ECO:0000313" key="2">
    <source>
        <dbReference type="EMBL" id="KAG7348220.1"/>
    </source>
</evidence>
<reference evidence="2" key="1">
    <citation type="journal article" date="2021" name="Sci. Rep.">
        <title>Diploid genomic architecture of Nitzschia inconspicua, an elite biomass production diatom.</title>
        <authorList>
            <person name="Oliver A."/>
            <person name="Podell S."/>
            <person name="Pinowska A."/>
            <person name="Traller J.C."/>
            <person name="Smith S.R."/>
            <person name="McClure R."/>
            <person name="Beliaev A."/>
            <person name="Bohutskyi P."/>
            <person name="Hill E.A."/>
            <person name="Rabines A."/>
            <person name="Zheng H."/>
            <person name="Allen L.Z."/>
            <person name="Kuo A."/>
            <person name="Grigoriev I.V."/>
            <person name="Allen A.E."/>
            <person name="Hazlebeck D."/>
            <person name="Allen E.E."/>
        </authorList>
    </citation>
    <scope>NUCLEOTIDE SEQUENCE</scope>
    <source>
        <strain evidence="2">Hildebrandi</strain>
    </source>
</reference>
<feature type="region of interest" description="Disordered" evidence="1">
    <location>
        <begin position="68"/>
        <end position="95"/>
    </location>
</feature>
<dbReference type="AlphaFoldDB" id="A0A9K3PI78"/>